<proteinExistence type="inferred from homology"/>
<dbReference type="Pfam" id="PF01150">
    <property type="entry name" value="GDA1_CD39"/>
    <property type="match status" value="1"/>
</dbReference>
<dbReference type="STRING" id="4232.A0A251RVI1"/>
<organism evidence="7 8">
    <name type="scientific">Helianthus annuus</name>
    <name type="common">Common sunflower</name>
    <dbReference type="NCBI Taxonomy" id="4232"/>
    <lineage>
        <taxon>Eukaryota</taxon>
        <taxon>Viridiplantae</taxon>
        <taxon>Streptophyta</taxon>
        <taxon>Embryophyta</taxon>
        <taxon>Tracheophyta</taxon>
        <taxon>Spermatophyta</taxon>
        <taxon>Magnoliopsida</taxon>
        <taxon>eudicotyledons</taxon>
        <taxon>Gunneridae</taxon>
        <taxon>Pentapetalae</taxon>
        <taxon>asterids</taxon>
        <taxon>campanulids</taxon>
        <taxon>Asterales</taxon>
        <taxon>Asteraceae</taxon>
        <taxon>Asteroideae</taxon>
        <taxon>Heliantheae alliance</taxon>
        <taxon>Heliantheae</taxon>
        <taxon>Helianthus</taxon>
    </lineage>
</organism>
<dbReference type="AlphaFoldDB" id="A0A251RVI1"/>
<dbReference type="Gene3D" id="3.30.420.40">
    <property type="match status" value="1"/>
</dbReference>
<gene>
    <name evidence="7" type="ORF">HannXRQ_Chr17g0570791</name>
    <name evidence="6" type="ORF">HanXRQr2_Chr17g0831191</name>
</gene>
<evidence type="ECO:0000256" key="3">
    <source>
        <dbReference type="PIRSR" id="PIRSR600407-1"/>
    </source>
</evidence>
<evidence type="ECO:0000256" key="5">
    <source>
        <dbReference type="SAM" id="Phobius"/>
    </source>
</evidence>
<dbReference type="InParanoid" id="A0A251RVI1"/>
<dbReference type="EMBL" id="MNCJ02000332">
    <property type="protein sequence ID" value="KAF5757813.1"/>
    <property type="molecule type" value="Genomic_DNA"/>
</dbReference>
<dbReference type="EMBL" id="CM007906">
    <property type="protein sequence ID" value="OTF88231.1"/>
    <property type="molecule type" value="Genomic_DNA"/>
</dbReference>
<feature type="transmembrane region" description="Helical" evidence="5">
    <location>
        <begin position="505"/>
        <end position="524"/>
    </location>
</feature>
<dbReference type="InterPro" id="IPR000407">
    <property type="entry name" value="GDA1_CD39_NTPase"/>
</dbReference>
<evidence type="ECO:0000256" key="1">
    <source>
        <dbReference type="ARBA" id="ARBA00009283"/>
    </source>
</evidence>
<keyword evidence="5" id="KW-1133">Transmembrane helix</keyword>
<dbReference type="OrthoDB" id="6372431at2759"/>
<dbReference type="OMA" id="GNAISDM"/>
<evidence type="ECO:0000313" key="6">
    <source>
        <dbReference type="EMBL" id="KAF5757813.1"/>
    </source>
</evidence>
<reference evidence="6 8" key="1">
    <citation type="journal article" date="2017" name="Nature">
        <title>The sunflower genome provides insights into oil metabolism, flowering and Asterid evolution.</title>
        <authorList>
            <person name="Badouin H."/>
            <person name="Gouzy J."/>
            <person name="Grassa C.J."/>
            <person name="Murat F."/>
            <person name="Staton S.E."/>
            <person name="Cottret L."/>
            <person name="Lelandais-Briere C."/>
            <person name="Owens G.L."/>
            <person name="Carrere S."/>
            <person name="Mayjonade B."/>
            <person name="Legrand L."/>
            <person name="Gill N."/>
            <person name="Kane N.C."/>
            <person name="Bowers J.E."/>
            <person name="Hubner S."/>
            <person name="Bellec A."/>
            <person name="Berard A."/>
            <person name="Berges H."/>
            <person name="Blanchet N."/>
            <person name="Boniface M.C."/>
            <person name="Brunel D."/>
            <person name="Catrice O."/>
            <person name="Chaidir N."/>
            <person name="Claudel C."/>
            <person name="Donnadieu C."/>
            <person name="Faraut T."/>
            <person name="Fievet G."/>
            <person name="Helmstetter N."/>
            <person name="King M."/>
            <person name="Knapp S.J."/>
            <person name="Lai Z."/>
            <person name="Le Paslier M.C."/>
            <person name="Lippi Y."/>
            <person name="Lorenzon L."/>
            <person name="Mandel J.R."/>
            <person name="Marage G."/>
            <person name="Marchand G."/>
            <person name="Marquand E."/>
            <person name="Bret-Mestries E."/>
            <person name="Morien E."/>
            <person name="Nambeesan S."/>
            <person name="Nguyen T."/>
            <person name="Pegot-Espagnet P."/>
            <person name="Pouilly N."/>
            <person name="Raftis F."/>
            <person name="Sallet E."/>
            <person name="Schiex T."/>
            <person name="Thomas J."/>
            <person name="Vandecasteele C."/>
            <person name="Vares D."/>
            <person name="Vear F."/>
            <person name="Vautrin S."/>
            <person name="Crespi M."/>
            <person name="Mangin B."/>
            <person name="Burke J.M."/>
            <person name="Salse J."/>
            <person name="Munos S."/>
            <person name="Vincourt P."/>
            <person name="Rieseberg L.H."/>
            <person name="Langlade N.B."/>
        </authorList>
    </citation>
    <scope>NUCLEOTIDE SEQUENCE [LARGE SCALE GENOMIC DNA]</scope>
    <source>
        <strain evidence="8">cv. SF193</strain>
        <tissue evidence="6">Leaves</tissue>
    </source>
</reference>
<keyword evidence="2 6" id="KW-0378">Hydrolase</keyword>
<dbReference type="GO" id="GO:0005524">
    <property type="term" value="F:ATP binding"/>
    <property type="evidence" value="ECO:0007669"/>
    <property type="project" value="UniProtKB-KW"/>
</dbReference>
<evidence type="ECO:0000313" key="7">
    <source>
        <dbReference type="EMBL" id="OTF88231.1"/>
    </source>
</evidence>
<reference evidence="6" key="3">
    <citation type="submission" date="2020-06" db="EMBL/GenBank/DDBJ databases">
        <title>Helianthus annuus Genome sequencing and assembly Release 2.</title>
        <authorList>
            <person name="Gouzy J."/>
            <person name="Langlade N."/>
            <person name="Munos S."/>
        </authorList>
    </citation>
    <scope>NUCLEOTIDE SEQUENCE</scope>
    <source>
        <tissue evidence="6">Leaves</tissue>
    </source>
</reference>
<evidence type="ECO:0000256" key="4">
    <source>
        <dbReference type="PIRSR" id="PIRSR600407-2"/>
    </source>
</evidence>
<dbReference type="GO" id="GO:0016020">
    <property type="term" value="C:membrane"/>
    <property type="evidence" value="ECO:0000318"/>
    <property type="project" value="GO_Central"/>
</dbReference>
<reference evidence="7" key="2">
    <citation type="submission" date="2017-02" db="EMBL/GenBank/DDBJ databases">
        <title>Sunflower complete genome.</title>
        <authorList>
            <person name="Langlade N."/>
            <person name="Munos S."/>
        </authorList>
    </citation>
    <scope>NUCLEOTIDE SEQUENCE [LARGE SCALE GENOMIC DNA]</scope>
    <source>
        <tissue evidence="7">Leaves</tissue>
    </source>
</reference>
<comment type="similarity">
    <text evidence="1">Belongs to the GDA1/CD39 NTPase family.</text>
</comment>
<sequence>MRRVNADVVSMVASETESEAITMKTDNNLKLKFRPNQSVRSTNLFSRHKKQLRPHHPQQQQARHTKPNGFVIGILTLGFVIVLVTSCYFLFYMNDSVSKRYGIVIDGGSTGSRIHVFEYEFDNGGPVFDFGGKNGLNSMRVSPGLSSFVEDVDGAGESVMELLAFAKRRIPDEKWGETEVRLMATAGLRMLDLNMQERILDACRTVLRRSGFVFRDDWASVISGSDEGVYAWIVANYALGTLGGDPCETTGIIELGGASAQVTFFSNESIPLDYSQAVKFGNVSYSLYSHSLLEFGQNVAFDLVRGSNVVKVSNVGRYKHNLVTENVAPSSLVEEKERFSTLRARGNFSACRSAALTLLQKGKEACAYDQCYIGSTFIPKLQGNFLATENFFHTSKFFGLSPKTFLSELTAAGEHFCEEDWSTLKSKHPKLNDEDLHRYCFSSAYIVAFLHDSLGIALDDTRIGCANQVNNIPLDWAYGAFIFQITSDVNIKRSYPVNSTLDADASILGGGVFAIFLLFTVYYVSKWRKPNVKTIFDLEKGKYIFTRVSRHS</sequence>
<feature type="binding site" evidence="4">
    <location>
        <begin position="257"/>
        <end position="261"/>
    </location>
    <ligand>
        <name>ATP</name>
        <dbReference type="ChEBI" id="CHEBI:30616"/>
    </ligand>
</feature>
<accession>A0A251RVI1</accession>
<dbReference type="FunCoup" id="A0A251RVI1">
    <property type="interactions" value="2076"/>
</dbReference>
<feature type="transmembrane region" description="Helical" evidence="5">
    <location>
        <begin position="70"/>
        <end position="91"/>
    </location>
</feature>
<dbReference type="GO" id="GO:0017110">
    <property type="term" value="F:nucleoside diphosphate phosphatase activity"/>
    <property type="evidence" value="ECO:0000318"/>
    <property type="project" value="GO_Central"/>
</dbReference>
<dbReference type="Gramene" id="mRNA:HanXRQr2_Chr17g0831191">
    <property type="protein sequence ID" value="mRNA:HanXRQr2_Chr17g0831191"/>
    <property type="gene ID" value="HanXRQr2_Chr17g0831191"/>
</dbReference>
<dbReference type="EC" id="3.6.1.5" evidence="6"/>
<evidence type="ECO:0000256" key="2">
    <source>
        <dbReference type="ARBA" id="ARBA00022801"/>
    </source>
</evidence>
<feature type="active site" description="Proton acceptor" evidence="3">
    <location>
        <position position="227"/>
    </location>
</feature>
<keyword evidence="5" id="KW-0472">Membrane</keyword>
<name>A0A251RVI1_HELAN</name>
<keyword evidence="4" id="KW-0067">ATP-binding</keyword>
<dbReference type="Gene3D" id="3.30.420.150">
    <property type="entry name" value="Exopolyphosphatase. Domain 2"/>
    <property type="match status" value="1"/>
</dbReference>
<dbReference type="GO" id="GO:0004050">
    <property type="term" value="F:apyrase activity"/>
    <property type="evidence" value="ECO:0007669"/>
    <property type="project" value="UniProtKB-EC"/>
</dbReference>
<dbReference type="PANTHER" id="PTHR11782:SF3">
    <property type="entry name" value="APYRASE 6-RELATED"/>
    <property type="match status" value="1"/>
</dbReference>
<keyword evidence="4" id="KW-0547">Nucleotide-binding</keyword>
<evidence type="ECO:0000313" key="8">
    <source>
        <dbReference type="Proteomes" id="UP000215914"/>
    </source>
</evidence>
<dbReference type="Proteomes" id="UP000215914">
    <property type="component" value="Chromosome 17"/>
</dbReference>
<dbReference type="PANTHER" id="PTHR11782">
    <property type="entry name" value="ADENOSINE/GUANOSINE DIPHOSPHATASE"/>
    <property type="match status" value="1"/>
</dbReference>
<keyword evidence="8" id="KW-1185">Reference proteome</keyword>
<dbReference type="GO" id="GO:0009134">
    <property type="term" value="P:nucleoside diphosphate catabolic process"/>
    <property type="evidence" value="ECO:0000318"/>
    <property type="project" value="GO_Central"/>
</dbReference>
<keyword evidence="5" id="KW-0812">Transmembrane</keyword>
<protein>
    <submittedName>
        <fullName evidence="6">Apyrase</fullName>
        <ecNumber evidence="6">3.6.1.5</ecNumber>
    </submittedName>
    <submittedName>
        <fullName evidence="7">Putative GDA1/CD39 nucleoside phosphatase family protein</fullName>
    </submittedName>
</protein>